<dbReference type="RefSeq" id="WP_350258385.1">
    <property type="nucleotide sequence ID" value="NZ_CP138335.1"/>
</dbReference>
<dbReference type="PANTHER" id="PTHR34581">
    <property type="entry name" value="PTS SYSTEM N,N'-DIACETYLCHITOBIOSE-SPECIFIC EIIB COMPONENT"/>
    <property type="match status" value="1"/>
</dbReference>
<evidence type="ECO:0000256" key="7">
    <source>
        <dbReference type="PROSITE-ProRule" id="PRU00423"/>
    </source>
</evidence>
<dbReference type="GO" id="GO:0009401">
    <property type="term" value="P:phosphoenolpyruvate-dependent sugar phosphotransferase system"/>
    <property type="evidence" value="ECO:0007669"/>
    <property type="project" value="UniProtKB-KW"/>
</dbReference>
<evidence type="ECO:0000256" key="3">
    <source>
        <dbReference type="ARBA" id="ARBA00022597"/>
    </source>
</evidence>
<gene>
    <name evidence="9" type="ORF">SAC06_01095</name>
</gene>
<dbReference type="InterPro" id="IPR003501">
    <property type="entry name" value="PTS_EIIB_2/3"/>
</dbReference>
<dbReference type="KEGG" id="sapp:SAC06_01095"/>
<reference evidence="9" key="1">
    <citation type="submission" date="2023-11" db="EMBL/GenBank/DDBJ databases">
        <title>Scrofimicrobium hongkongense sp. nov., isolated from a patient with peritonitis.</title>
        <authorList>
            <person name="Lao H.Y."/>
            <person name="Wong A.Y.P."/>
            <person name="Ng T.L."/>
            <person name="Wong R.Y.L."/>
            <person name="Yau M.C.Y."/>
            <person name="Lam J.Y.W."/>
            <person name="Siu G.K.H."/>
        </authorList>
    </citation>
    <scope>NUCLEOTIDE SEQUENCE</scope>
    <source>
        <strain evidence="9">R131</strain>
    </source>
</reference>
<dbReference type="PANTHER" id="PTHR34581:SF2">
    <property type="entry name" value="PTS SYSTEM N,N'-DIACETYLCHITOBIOSE-SPECIFIC EIIB COMPONENT"/>
    <property type="match status" value="1"/>
</dbReference>
<keyword evidence="3 9" id="KW-0762">Sugar transport</keyword>
<feature type="modified residue" description="Phosphocysteine; by EIIA" evidence="7">
    <location>
        <position position="11"/>
    </location>
</feature>
<dbReference type="AlphaFoldDB" id="A0AAU7V6V3"/>
<dbReference type="Gene3D" id="3.40.50.2300">
    <property type="match status" value="1"/>
</dbReference>
<evidence type="ECO:0000256" key="2">
    <source>
        <dbReference type="ARBA" id="ARBA00022553"/>
    </source>
</evidence>
<dbReference type="InterPro" id="IPR013012">
    <property type="entry name" value="PTS_EIIB_3"/>
</dbReference>
<evidence type="ECO:0000256" key="6">
    <source>
        <dbReference type="ARBA" id="ARBA00022777"/>
    </source>
</evidence>
<evidence type="ECO:0000256" key="5">
    <source>
        <dbReference type="ARBA" id="ARBA00022683"/>
    </source>
</evidence>
<keyword evidence="5" id="KW-0598">Phosphotransferase system</keyword>
<accession>A0AAU7V6V3</accession>
<evidence type="ECO:0000256" key="1">
    <source>
        <dbReference type="ARBA" id="ARBA00022448"/>
    </source>
</evidence>
<name>A0AAU7V6V3_9ACTO</name>
<evidence type="ECO:0000259" key="8">
    <source>
        <dbReference type="PROSITE" id="PS51100"/>
    </source>
</evidence>
<dbReference type="Pfam" id="PF02302">
    <property type="entry name" value="PTS_IIB"/>
    <property type="match status" value="1"/>
</dbReference>
<protein>
    <submittedName>
        <fullName evidence="9">PTS sugar transporter subunit IIB</fullName>
    </submittedName>
</protein>
<feature type="domain" description="PTS EIIB type-3" evidence="8">
    <location>
        <begin position="4"/>
        <end position="105"/>
    </location>
</feature>
<dbReference type="InterPro" id="IPR051819">
    <property type="entry name" value="PTS_sugar-specific_EIIB"/>
</dbReference>
<keyword evidence="4" id="KW-0808">Transferase</keyword>
<dbReference type="GO" id="GO:0016301">
    <property type="term" value="F:kinase activity"/>
    <property type="evidence" value="ECO:0007669"/>
    <property type="project" value="UniProtKB-KW"/>
</dbReference>
<dbReference type="GO" id="GO:0008982">
    <property type="term" value="F:protein-N(PI)-phosphohistidine-sugar phosphotransferase activity"/>
    <property type="evidence" value="ECO:0007669"/>
    <property type="project" value="InterPro"/>
</dbReference>
<sequence>MSDKLRVLICCGAGASSGFIAQAARKAAAARGSDQFEITARSEAELNEYLPDSDVVLLGPHLEYMKDDAAERARPFGVSVAVIPQIIYGTMDGNGLLDLAVATAG</sequence>
<dbReference type="PROSITE" id="PS51100">
    <property type="entry name" value="PTS_EIIB_TYPE_3"/>
    <property type="match status" value="1"/>
</dbReference>
<keyword evidence="1" id="KW-0813">Transport</keyword>
<dbReference type="EMBL" id="CP138335">
    <property type="protein sequence ID" value="XBW08186.1"/>
    <property type="molecule type" value="Genomic_DNA"/>
</dbReference>
<proteinExistence type="predicted"/>
<keyword evidence="2" id="KW-0597">Phosphoprotein</keyword>
<dbReference type="SUPFAM" id="SSF52794">
    <property type="entry name" value="PTS system IIB component-like"/>
    <property type="match status" value="1"/>
</dbReference>
<organism evidence="9">
    <name type="scientific">Scrofimicrobium appendicitidis</name>
    <dbReference type="NCBI Taxonomy" id="3079930"/>
    <lineage>
        <taxon>Bacteria</taxon>
        <taxon>Bacillati</taxon>
        <taxon>Actinomycetota</taxon>
        <taxon>Actinomycetes</taxon>
        <taxon>Actinomycetales</taxon>
        <taxon>Actinomycetaceae</taxon>
        <taxon>Scrofimicrobium</taxon>
    </lineage>
</organism>
<evidence type="ECO:0000256" key="4">
    <source>
        <dbReference type="ARBA" id="ARBA00022679"/>
    </source>
</evidence>
<evidence type="ECO:0000313" key="9">
    <source>
        <dbReference type="EMBL" id="XBW08186.1"/>
    </source>
</evidence>
<dbReference type="InterPro" id="IPR036095">
    <property type="entry name" value="PTS_EIIB-like_sf"/>
</dbReference>
<keyword evidence="6" id="KW-0418">Kinase</keyword>